<dbReference type="EMBL" id="BAABFO010000011">
    <property type="protein sequence ID" value="GAA4334206.1"/>
    <property type="molecule type" value="Genomic_DNA"/>
</dbReference>
<evidence type="ECO:0000313" key="2">
    <source>
        <dbReference type="EMBL" id="GAA4334206.1"/>
    </source>
</evidence>
<reference evidence="3" key="1">
    <citation type="journal article" date="2019" name="Int. J. Syst. Evol. Microbiol.">
        <title>The Global Catalogue of Microorganisms (GCM) 10K type strain sequencing project: providing services to taxonomists for standard genome sequencing and annotation.</title>
        <authorList>
            <consortium name="The Broad Institute Genomics Platform"/>
            <consortium name="The Broad Institute Genome Sequencing Center for Infectious Disease"/>
            <person name="Wu L."/>
            <person name="Ma J."/>
        </authorList>
    </citation>
    <scope>NUCLEOTIDE SEQUENCE [LARGE SCALE GENOMIC DNA]</scope>
    <source>
        <strain evidence="3">JCM 17666</strain>
    </source>
</reference>
<comment type="caution">
    <text evidence="2">The sequence shown here is derived from an EMBL/GenBank/DDBJ whole genome shotgun (WGS) entry which is preliminary data.</text>
</comment>
<accession>A0ABP8H4B3</accession>
<evidence type="ECO:0000313" key="3">
    <source>
        <dbReference type="Proteomes" id="UP001501671"/>
    </source>
</evidence>
<name>A0ABP8H4B3_9BURK</name>
<feature type="compositionally biased region" description="Basic and acidic residues" evidence="1">
    <location>
        <begin position="156"/>
        <end position="165"/>
    </location>
</feature>
<sequence>MLHMRYWLALLVLALAPTHFVWAGMFQCKQKAAETVVQHDAAGVQQFAAEPALRAAVQADSGLGFTLNRLGLPTWEFFDDEPLDIVEQVSAPEWSHVSVDELSCRIPADDSTALLSASGEQHEFDFPLIAPMVPPALRDAPFAALPQTPPPAPVFETDKPPRRAA</sequence>
<proteinExistence type="predicted"/>
<feature type="region of interest" description="Disordered" evidence="1">
    <location>
        <begin position="140"/>
        <end position="165"/>
    </location>
</feature>
<evidence type="ECO:0000256" key="1">
    <source>
        <dbReference type="SAM" id="MobiDB-lite"/>
    </source>
</evidence>
<protein>
    <submittedName>
        <fullName evidence="2">Uncharacterized protein</fullName>
    </submittedName>
</protein>
<keyword evidence="3" id="KW-1185">Reference proteome</keyword>
<organism evidence="2 3">
    <name type="scientific">Pigmentiphaga soli</name>
    <dbReference type="NCBI Taxonomy" id="1007095"/>
    <lineage>
        <taxon>Bacteria</taxon>
        <taxon>Pseudomonadati</taxon>
        <taxon>Pseudomonadota</taxon>
        <taxon>Betaproteobacteria</taxon>
        <taxon>Burkholderiales</taxon>
        <taxon>Alcaligenaceae</taxon>
        <taxon>Pigmentiphaga</taxon>
    </lineage>
</organism>
<gene>
    <name evidence="2" type="ORF">GCM10023144_26220</name>
</gene>
<dbReference type="Proteomes" id="UP001501671">
    <property type="component" value="Unassembled WGS sequence"/>
</dbReference>